<organism evidence="4 5">
    <name type="scientific">Zosterops hypoxanthus</name>
    <dbReference type="NCBI Taxonomy" id="2485327"/>
    <lineage>
        <taxon>Eukaryota</taxon>
        <taxon>Metazoa</taxon>
        <taxon>Chordata</taxon>
        <taxon>Craniata</taxon>
        <taxon>Vertebrata</taxon>
        <taxon>Euteleostomi</taxon>
        <taxon>Archelosauria</taxon>
        <taxon>Archosauria</taxon>
        <taxon>Dinosauria</taxon>
        <taxon>Saurischia</taxon>
        <taxon>Theropoda</taxon>
        <taxon>Coelurosauria</taxon>
        <taxon>Aves</taxon>
        <taxon>Neognathae</taxon>
        <taxon>Neoaves</taxon>
        <taxon>Telluraves</taxon>
        <taxon>Australaves</taxon>
        <taxon>Passeriformes</taxon>
        <taxon>Sylvioidea</taxon>
        <taxon>Zosteropidae</taxon>
        <taxon>Zosterops</taxon>
    </lineage>
</organism>
<dbReference type="Proteomes" id="UP000549157">
    <property type="component" value="Unassembled WGS sequence"/>
</dbReference>
<reference evidence="4 5" key="1">
    <citation type="submission" date="2019-09" db="EMBL/GenBank/DDBJ databases">
        <title>Bird 10,000 Genomes (B10K) Project - Family phase.</title>
        <authorList>
            <person name="Zhang G."/>
        </authorList>
    </citation>
    <scope>NUCLEOTIDE SEQUENCE [LARGE SCALE GENOMIC DNA]</scope>
    <source>
        <strain evidence="4">B10K-DU-001-36</strain>
        <tissue evidence="4">Muscle</tissue>
    </source>
</reference>
<dbReference type="GO" id="GO:0016020">
    <property type="term" value="C:membrane"/>
    <property type="evidence" value="ECO:0007669"/>
    <property type="project" value="InterPro"/>
</dbReference>
<evidence type="ECO:0000256" key="2">
    <source>
        <dbReference type="PROSITE-ProRule" id="PRU00196"/>
    </source>
</evidence>
<feature type="domain" description="SRCR" evidence="3">
    <location>
        <begin position="14"/>
        <end position="59"/>
    </location>
</feature>
<dbReference type="PROSITE" id="PS50287">
    <property type="entry name" value="SRCR_2"/>
    <property type="match status" value="1"/>
</dbReference>
<dbReference type="EMBL" id="VWYL01028520">
    <property type="protein sequence ID" value="NXR41211.1"/>
    <property type="molecule type" value="Genomic_DNA"/>
</dbReference>
<dbReference type="Gene3D" id="3.10.250.10">
    <property type="entry name" value="SRCR-like domain"/>
    <property type="match status" value="1"/>
</dbReference>
<dbReference type="OrthoDB" id="9204095at2759"/>
<comment type="caution">
    <text evidence="4">The sequence shown here is derived from an EMBL/GenBank/DDBJ whole genome shotgun (WGS) entry which is preliminary data.</text>
</comment>
<evidence type="ECO:0000313" key="5">
    <source>
        <dbReference type="Proteomes" id="UP000549157"/>
    </source>
</evidence>
<protein>
    <submittedName>
        <fullName evidence="4">SRCRM protein</fullName>
    </submittedName>
</protein>
<proteinExistence type="predicted"/>
<accession>A0A7L2L0K9</accession>
<gene>
    <name evidence="4" type="primary">Srcrm</name>
    <name evidence="4" type="ORF">ZOSHYP_R15278</name>
</gene>
<dbReference type="InterPro" id="IPR001190">
    <property type="entry name" value="SRCR"/>
</dbReference>
<dbReference type="InterPro" id="IPR036772">
    <property type="entry name" value="SRCR-like_dom_sf"/>
</dbReference>
<dbReference type="AlphaFoldDB" id="A0A7L2L0K9"/>
<sequence>QAASGHFPGIVESLRLVEGETRCDGWLEVAIDTGTWRRVPAELLLIRNFSNVCWELDCGGLDKSHVVSGQTYLRNMKRKEKTIITRVIEKIKRMTTELPEK</sequence>
<comment type="caution">
    <text evidence="2">Lacks conserved residue(s) required for the propagation of feature annotation.</text>
</comment>
<feature type="non-terminal residue" evidence="4">
    <location>
        <position position="101"/>
    </location>
</feature>
<evidence type="ECO:0000259" key="3">
    <source>
        <dbReference type="PROSITE" id="PS50287"/>
    </source>
</evidence>
<name>A0A7L2L0K9_9PASS</name>
<keyword evidence="1" id="KW-1015">Disulfide bond</keyword>
<keyword evidence="5" id="KW-1185">Reference proteome</keyword>
<dbReference type="SUPFAM" id="SSF56487">
    <property type="entry name" value="SRCR-like"/>
    <property type="match status" value="1"/>
</dbReference>
<evidence type="ECO:0000256" key="1">
    <source>
        <dbReference type="ARBA" id="ARBA00023157"/>
    </source>
</evidence>
<evidence type="ECO:0000313" key="4">
    <source>
        <dbReference type="EMBL" id="NXR41211.1"/>
    </source>
</evidence>
<feature type="non-terminal residue" evidence="4">
    <location>
        <position position="1"/>
    </location>
</feature>